<keyword evidence="1" id="KW-0732">Signal</keyword>
<evidence type="ECO:0000313" key="2">
    <source>
        <dbReference type="EMBL" id="KAK0131338.1"/>
    </source>
</evidence>
<accession>A0AA47M0E9</accession>
<reference evidence="2" key="1">
    <citation type="journal article" date="2023" name="Front. Mar. Sci.">
        <title>A new Merluccius polli reference genome to investigate the effects of global change in West African waters.</title>
        <authorList>
            <person name="Mateo J.L."/>
            <person name="Blanco-Fernandez C."/>
            <person name="Garcia-Vazquez E."/>
            <person name="Machado-Schiaffino G."/>
        </authorList>
    </citation>
    <scope>NUCLEOTIDE SEQUENCE</scope>
    <source>
        <strain evidence="2">C29</strain>
        <tissue evidence="2">Fin</tissue>
    </source>
</reference>
<evidence type="ECO:0000313" key="3">
    <source>
        <dbReference type="Proteomes" id="UP001174136"/>
    </source>
</evidence>
<dbReference type="SUPFAM" id="SSF48652">
    <property type="entry name" value="Tetraspanin"/>
    <property type="match status" value="1"/>
</dbReference>
<keyword evidence="3" id="KW-1185">Reference proteome</keyword>
<protein>
    <submittedName>
        <fullName evidence="2">Uncharacterized protein</fullName>
    </submittedName>
</protein>
<organism evidence="2 3">
    <name type="scientific">Merluccius polli</name>
    <name type="common">Benguela hake</name>
    <name type="synonym">Merluccius cadenati</name>
    <dbReference type="NCBI Taxonomy" id="89951"/>
    <lineage>
        <taxon>Eukaryota</taxon>
        <taxon>Metazoa</taxon>
        <taxon>Chordata</taxon>
        <taxon>Craniata</taxon>
        <taxon>Vertebrata</taxon>
        <taxon>Euteleostomi</taxon>
        <taxon>Actinopterygii</taxon>
        <taxon>Neopterygii</taxon>
        <taxon>Teleostei</taxon>
        <taxon>Neoteleostei</taxon>
        <taxon>Acanthomorphata</taxon>
        <taxon>Zeiogadaria</taxon>
        <taxon>Gadariae</taxon>
        <taxon>Gadiformes</taxon>
        <taxon>Gadoidei</taxon>
        <taxon>Merlucciidae</taxon>
        <taxon>Merluccius</taxon>
    </lineage>
</organism>
<dbReference type="AlphaFoldDB" id="A0AA47M0E9"/>
<dbReference type="Proteomes" id="UP001174136">
    <property type="component" value="Unassembled WGS sequence"/>
</dbReference>
<feature type="chain" id="PRO_5041229121" evidence="1">
    <location>
        <begin position="19"/>
        <end position="163"/>
    </location>
</feature>
<name>A0AA47M0E9_MERPO</name>
<gene>
    <name evidence="2" type="ORF">N1851_033948</name>
</gene>
<feature type="signal peptide" evidence="1">
    <location>
        <begin position="1"/>
        <end position="18"/>
    </location>
</feature>
<dbReference type="GO" id="GO:0016020">
    <property type="term" value="C:membrane"/>
    <property type="evidence" value="ECO:0007669"/>
    <property type="project" value="InterPro"/>
</dbReference>
<sequence length="163" mass="18229">MYALATATLLLNTIGVYGAAKDKTLPLIIVSTRLLEFVKQQHLLNWLTPLDTTNGTDLEVLHEIQHVLRCCGVEKGYQDWGSHIHKTCICTEDVTECIAAPFNNGLYENNTSQTIMIYKPFSSLLLAIMILVRLRRKVDVPPVYYSAEAKAGNYASLGENEIE</sequence>
<proteinExistence type="predicted"/>
<dbReference type="Gene3D" id="1.10.1450.10">
    <property type="entry name" value="Tetraspanin"/>
    <property type="match status" value="1"/>
</dbReference>
<comment type="caution">
    <text evidence="2">The sequence shown here is derived from an EMBL/GenBank/DDBJ whole genome shotgun (WGS) entry which is preliminary data.</text>
</comment>
<evidence type="ECO:0000256" key="1">
    <source>
        <dbReference type="SAM" id="SignalP"/>
    </source>
</evidence>
<dbReference type="EMBL" id="JAOPHQ010006549">
    <property type="protein sequence ID" value="KAK0131338.1"/>
    <property type="molecule type" value="Genomic_DNA"/>
</dbReference>
<dbReference type="InterPro" id="IPR008952">
    <property type="entry name" value="Tetraspanin_EC2_sf"/>
</dbReference>